<dbReference type="KEGG" id="vmi:AL543_16825"/>
<proteinExistence type="predicted"/>
<dbReference type="Proteomes" id="UP000053748">
    <property type="component" value="Unassembled WGS sequence"/>
</dbReference>
<protein>
    <submittedName>
        <fullName evidence="1">Uncharacterized protein</fullName>
    </submittedName>
</protein>
<reference evidence="1" key="1">
    <citation type="submission" date="2017-12" db="EMBL/GenBank/DDBJ databases">
        <title>FDA dAtabase for Regulatory Grade micrObial Sequences (FDA-ARGOS): Supporting development and validation of Infectious Disease Dx tests.</title>
        <authorList>
            <person name="Hoffmann M."/>
            <person name="Allard M."/>
            <person name="Evans P."/>
            <person name="Brown E."/>
            <person name="Tallon L.J."/>
            <person name="Sadzewicz L."/>
            <person name="Sengamalay N."/>
            <person name="Ott S."/>
            <person name="Godinez A."/>
            <person name="Nagaraj S."/>
            <person name="Vavikolanu K."/>
            <person name="Aluvathingal J."/>
            <person name="Nadendla S."/>
            <person name="Hobson J."/>
            <person name="Sichtig H."/>
        </authorList>
    </citation>
    <scope>NUCLEOTIDE SEQUENCE [LARGE SCALE GENOMIC DNA]</scope>
    <source>
        <strain evidence="1">FDAARGOS_113</strain>
    </source>
</reference>
<name>A0A2J9V3M9_VIBMI</name>
<dbReference type="AlphaFoldDB" id="A0A2J9V3M9"/>
<keyword evidence="2" id="KW-1185">Reference proteome</keyword>
<comment type="caution">
    <text evidence="1">The sequence shown here is derived from an EMBL/GenBank/DDBJ whole genome shotgun (WGS) entry which is preliminary data.</text>
</comment>
<evidence type="ECO:0000313" key="1">
    <source>
        <dbReference type="EMBL" id="PNM58355.1"/>
    </source>
</evidence>
<sequence length="72" mass="8165">MIFVRVVLVLLHQFGADLLQTVTTHGFTSLALQTNTFIYQYITHLFQNVFSNRKAGTAFALSSLNLLFSPTW</sequence>
<dbReference type="EMBL" id="LOSJ02000002">
    <property type="protein sequence ID" value="PNM58355.1"/>
    <property type="molecule type" value="Genomic_DNA"/>
</dbReference>
<organism evidence="1 2">
    <name type="scientific">Vibrio mimicus</name>
    <dbReference type="NCBI Taxonomy" id="674"/>
    <lineage>
        <taxon>Bacteria</taxon>
        <taxon>Pseudomonadati</taxon>
        <taxon>Pseudomonadota</taxon>
        <taxon>Gammaproteobacteria</taxon>
        <taxon>Vibrionales</taxon>
        <taxon>Vibrionaceae</taxon>
        <taxon>Vibrio</taxon>
    </lineage>
</organism>
<gene>
    <name evidence="1" type="ORF">AL544_020985</name>
</gene>
<accession>A0A2J9V3M9</accession>
<evidence type="ECO:0000313" key="2">
    <source>
        <dbReference type="Proteomes" id="UP000053748"/>
    </source>
</evidence>